<dbReference type="Gene3D" id="3.30.470.20">
    <property type="entry name" value="ATP-grasp fold, B domain"/>
    <property type="match status" value="1"/>
</dbReference>
<dbReference type="SUPFAM" id="SSF49452">
    <property type="entry name" value="Starch-binding domain-like"/>
    <property type="match status" value="1"/>
</dbReference>
<evidence type="ECO:0000256" key="4">
    <source>
        <dbReference type="ARBA" id="ARBA00022679"/>
    </source>
</evidence>
<dbReference type="Proteomes" id="UP001491310">
    <property type="component" value="Unassembled WGS sequence"/>
</dbReference>
<keyword evidence="14" id="KW-1185">Reference proteome</keyword>
<dbReference type="Pfam" id="PF00686">
    <property type="entry name" value="CBM_20"/>
    <property type="match status" value="1"/>
</dbReference>
<comment type="cofactor">
    <cofactor evidence="1">
        <name>Mg(2+)</name>
        <dbReference type="ChEBI" id="CHEBI:18420"/>
    </cofactor>
</comment>
<dbReference type="PANTHER" id="PTHR47453:SF1">
    <property type="entry name" value="PHOSPHOGLUCAN, WATER DIKINASE, CHLOROPLASTIC"/>
    <property type="match status" value="1"/>
</dbReference>
<keyword evidence="10" id="KW-0119">Carbohydrate metabolism</keyword>
<keyword evidence="6" id="KW-0547">Nucleotide-binding</keyword>
<dbReference type="Gene3D" id="3.30.1490.20">
    <property type="entry name" value="ATP-grasp fold, A domain"/>
    <property type="match status" value="1"/>
</dbReference>
<dbReference type="InterPro" id="IPR002192">
    <property type="entry name" value="PPDK_AMP/ATP-bd"/>
</dbReference>
<accession>A0ABR2YJF9</accession>
<organism evidence="13 14">
    <name type="scientific">Coccomyxa subellipsoidea</name>
    <dbReference type="NCBI Taxonomy" id="248742"/>
    <lineage>
        <taxon>Eukaryota</taxon>
        <taxon>Viridiplantae</taxon>
        <taxon>Chlorophyta</taxon>
        <taxon>core chlorophytes</taxon>
        <taxon>Trebouxiophyceae</taxon>
        <taxon>Trebouxiophyceae incertae sedis</taxon>
        <taxon>Coccomyxaceae</taxon>
        <taxon>Coccomyxa</taxon>
    </lineage>
</organism>
<dbReference type="InterPro" id="IPR054481">
    <property type="entry name" value="GWD1_pHisD"/>
</dbReference>
<evidence type="ECO:0000256" key="1">
    <source>
        <dbReference type="ARBA" id="ARBA00001946"/>
    </source>
</evidence>
<dbReference type="Gene3D" id="2.60.40.10">
    <property type="entry name" value="Immunoglobulins"/>
    <property type="match status" value="1"/>
</dbReference>
<evidence type="ECO:0000256" key="5">
    <source>
        <dbReference type="ARBA" id="ARBA00022723"/>
    </source>
</evidence>
<dbReference type="CDD" id="cd05467">
    <property type="entry name" value="CBM20"/>
    <property type="match status" value="1"/>
</dbReference>
<evidence type="ECO:0000313" key="14">
    <source>
        <dbReference type="Proteomes" id="UP001491310"/>
    </source>
</evidence>
<comment type="caution">
    <text evidence="13">The sequence shown here is derived from an EMBL/GenBank/DDBJ whole genome shotgun (WGS) entry which is preliminary data.</text>
</comment>
<protein>
    <recommendedName>
        <fullName evidence="12">CBM20 domain-containing protein</fullName>
    </recommendedName>
</protein>
<comment type="similarity">
    <text evidence="2">Belongs to the PEP-utilizing enzyme family.</text>
</comment>
<evidence type="ECO:0000256" key="9">
    <source>
        <dbReference type="ARBA" id="ARBA00022842"/>
    </source>
</evidence>
<evidence type="ECO:0000256" key="3">
    <source>
        <dbReference type="ARBA" id="ARBA00011738"/>
    </source>
</evidence>
<dbReference type="InterPro" id="IPR013784">
    <property type="entry name" value="Carb-bd-like_fold"/>
</dbReference>
<dbReference type="Pfam" id="PF01326">
    <property type="entry name" value="PPDK_N"/>
    <property type="match status" value="1"/>
</dbReference>
<evidence type="ECO:0000256" key="6">
    <source>
        <dbReference type="ARBA" id="ARBA00022741"/>
    </source>
</evidence>
<reference evidence="13 14" key="1">
    <citation type="journal article" date="2024" name="Nat. Commun.">
        <title>Phylogenomics reveals the evolutionary origins of lichenization in chlorophyte algae.</title>
        <authorList>
            <person name="Puginier C."/>
            <person name="Libourel C."/>
            <person name="Otte J."/>
            <person name="Skaloud P."/>
            <person name="Haon M."/>
            <person name="Grisel S."/>
            <person name="Petersen M."/>
            <person name="Berrin J.G."/>
            <person name="Delaux P.M."/>
            <person name="Dal Grande F."/>
            <person name="Keller J."/>
        </authorList>
    </citation>
    <scope>NUCLEOTIDE SEQUENCE [LARGE SCALE GENOMIC DNA]</scope>
    <source>
        <strain evidence="13 14">SAG 216-7</strain>
    </source>
</reference>
<gene>
    <name evidence="13" type="ORF">WJX75_004064</name>
</gene>
<feature type="domain" description="CBM20" evidence="12">
    <location>
        <begin position="29"/>
        <end position="128"/>
    </location>
</feature>
<evidence type="ECO:0000256" key="8">
    <source>
        <dbReference type="ARBA" id="ARBA00022840"/>
    </source>
</evidence>
<dbReference type="PANTHER" id="PTHR47453">
    <property type="entry name" value="PHOSPHOGLUCAN, WATER DIKINASE, CHLOROPLASTIC"/>
    <property type="match status" value="1"/>
</dbReference>
<evidence type="ECO:0000256" key="2">
    <source>
        <dbReference type="ARBA" id="ARBA00007837"/>
    </source>
</evidence>
<keyword evidence="5" id="KW-0479">Metal-binding</keyword>
<dbReference type="InterPro" id="IPR013815">
    <property type="entry name" value="ATP_grasp_subdomain_1"/>
</dbReference>
<evidence type="ECO:0000256" key="7">
    <source>
        <dbReference type="ARBA" id="ARBA00022777"/>
    </source>
</evidence>
<dbReference type="PROSITE" id="PS51166">
    <property type="entry name" value="CBM20"/>
    <property type="match status" value="1"/>
</dbReference>
<dbReference type="InterPro" id="IPR013783">
    <property type="entry name" value="Ig-like_fold"/>
</dbReference>
<dbReference type="EMBL" id="JALJOT010000010">
    <property type="protein sequence ID" value="KAK9906549.1"/>
    <property type="molecule type" value="Genomic_DNA"/>
</dbReference>
<evidence type="ECO:0000259" key="12">
    <source>
        <dbReference type="PROSITE" id="PS51166"/>
    </source>
</evidence>
<keyword evidence="8" id="KW-0067">ATP-binding</keyword>
<feature type="region of interest" description="Disordered" evidence="11">
    <location>
        <begin position="124"/>
        <end position="179"/>
    </location>
</feature>
<sequence>MNGLHWSGKNTLRVPNGRFITRRRQSRLQCVAGDAAVRFTTKRGVAFGEVHKIVGGHPSLGDWDINAAPAMEWSDGDVWSLDVSVPAGSNLEFKCVKVSNGHVEWEGGSNRTFQVEGGEVSVGFEWGNDGSRHVDAAANGAAPAQSSTDSHEPAQEPEPNSQEGTPANVASSDDDRLPHQRWQGKSTRFMQSNEHGGDRSGVWSTEGLEGAALSIVKGDEKSGSWLQKMQVAKSVLIDEAPSNRPGLDELANTFIYLQFISTGAIECVEGGGHYRPNKHAELARDIFRALERLLADPASAREPKLLARKTHTKLPSFNAEFTASTPLTRIRDIAHRNDIPHELKQEIKHTIQNKLHRNAGPEDLVATEEMLARVSAPDAGYSGDFVNEFRVFTGELRDFFNAGSLGDLLNALRPSLDDSGNQVLDRFLGAKGKVDSGAAANAEESENQAIDALHALTSVRALLISGLQSGVRNDVSDDSLAMRQRWRLAEIRCEDYAFVLLSRFLNLLDDRGGAEGLSEAAAAEKAWSLPLGAAVLGVRQLGLSGWEQAECFALENELGAWQQAGKLAEPTNALRLKASLERLQRLTQGYADAMLSIFPERASKLGSGLGLEPERVTVFTEAEIRASVVFQLSKLVTLLLKAARLNAGAGAWDSLVAGEAVGRLLEVERLEAGAIPEGTDDPVVLLVHSASGDEEVGAAGANLKGVILRQSLPHLSHLGVRARQEKVPFATCEDEGTVDAEVKPLVGSTVRLSVSTEGVTIAAEADCAAAAEASSQASTNGAGPKTEGGIRTLIKSLSGKMAGGNSSNGAAGTRPAAVEKVSKATVVPLEKATAATCGAKAAACAQLATAAAKSGFSTPTGVCLPFGSMEAAIKEAGKGAEFEQLLKEVETSKLEGGALDAVCAKLQELVEGLDLPAGILKEACGAFSDGATLIARSTANVEDLAGMSGAGLYESLAGIPAADPEALGRAVKGVWASLYARRAVLSRRAAGVAQADAAMAVLVQEQLASEYSFVLHTESPVERDPNLLYAELAAGLGETLASGTRGSPWRLAVNKQTGKVKTLAFANFSMALTAGAPKKGLVAAGGSSPAQTSAPSKASGYKPVVLDYGKQALSTSEEKRAEVGEQLAKVGTALEEAFGGPQDVEGALIGSEIYIVQTRPQP</sequence>
<name>A0ABR2YJF9_9CHLO</name>
<comment type="subunit">
    <text evidence="3">Homodimer.</text>
</comment>
<evidence type="ECO:0000256" key="11">
    <source>
        <dbReference type="SAM" id="MobiDB-lite"/>
    </source>
</evidence>
<keyword evidence="9" id="KW-0460">Magnesium</keyword>
<dbReference type="SMART" id="SM01065">
    <property type="entry name" value="CBM_2"/>
    <property type="match status" value="1"/>
</dbReference>
<dbReference type="InterPro" id="IPR002044">
    <property type="entry name" value="CBM20"/>
</dbReference>
<dbReference type="Pfam" id="PF22973">
    <property type="entry name" value="GWD1_pHisD"/>
    <property type="match status" value="1"/>
</dbReference>
<proteinExistence type="inferred from homology"/>
<keyword evidence="7" id="KW-0418">Kinase</keyword>
<evidence type="ECO:0000256" key="10">
    <source>
        <dbReference type="ARBA" id="ARBA00023277"/>
    </source>
</evidence>
<evidence type="ECO:0000313" key="13">
    <source>
        <dbReference type="EMBL" id="KAK9906549.1"/>
    </source>
</evidence>
<feature type="compositionally biased region" description="Polar residues" evidence="11">
    <location>
        <begin position="158"/>
        <end position="171"/>
    </location>
</feature>
<keyword evidence="4" id="KW-0808">Transferase</keyword>
<dbReference type="SUPFAM" id="SSF56059">
    <property type="entry name" value="Glutathione synthetase ATP-binding domain-like"/>
    <property type="match status" value="1"/>
</dbReference>